<sequence length="171" mass="19629">MMKEYVIVDGYNIIGDWPELVKLKKQSLIDARDALIEKMAEYQAITGRNVIIVFDAHLVKGIGAKDHLYRVEVIYTRQKETADERIERLAKQLKNVNTQIYVATSDHVEQRVIFANGALRTSARELRLQVEDVERTIGQAVKDVESTSKKGNIALSDEVAEFFDKWRRKGH</sequence>
<dbReference type="Proteomes" id="UP000741863">
    <property type="component" value="Unassembled WGS sequence"/>
</dbReference>
<evidence type="ECO:0000313" key="1">
    <source>
        <dbReference type="EMBL" id="MBM7634686.1"/>
    </source>
</evidence>
<keyword evidence="2" id="KW-1185">Reference proteome</keyword>
<protein>
    <submittedName>
        <fullName evidence="1">RNA-binding protein with PIN domain</fullName>
    </submittedName>
</protein>
<dbReference type="Pfam" id="PF05991">
    <property type="entry name" value="NYN_YacP"/>
    <property type="match status" value="1"/>
</dbReference>
<dbReference type="PANTHER" id="PTHR34547">
    <property type="entry name" value="YACP-LIKE NYN DOMAIN PROTEIN"/>
    <property type="match status" value="1"/>
</dbReference>
<name>A0ABS2PIA6_9BACL</name>
<dbReference type="InterPro" id="IPR010298">
    <property type="entry name" value="YacP-like"/>
</dbReference>
<gene>
    <name evidence="1" type="ORF">JOD17_003809</name>
</gene>
<evidence type="ECO:0000313" key="2">
    <source>
        <dbReference type="Proteomes" id="UP000741863"/>
    </source>
</evidence>
<dbReference type="PANTHER" id="PTHR34547:SF1">
    <property type="entry name" value="YACP-LIKE NYN DOMAIN PROTEIN"/>
    <property type="match status" value="1"/>
</dbReference>
<comment type="caution">
    <text evidence="1">The sequence shown here is derived from an EMBL/GenBank/DDBJ whole genome shotgun (WGS) entry which is preliminary data.</text>
</comment>
<proteinExistence type="predicted"/>
<accession>A0ABS2PIA6</accession>
<organism evidence="1 2">
    <name type="scientific">Geomicrobium sediminis</name>
    <dbReference type="NCBI Taxonomy" id="1347788"/>
    <lineage>
        <taxon>Bacteria</taxon>
        <taxon>Bacillati</taxon>
        <taxon>Bacillota</taxon>
        <taxon>Bacilli</taxon>
        <taxon>Bacillales</taxon>
        <taxon>Geomicrobium</taxon>
    </lineage>
</organism>
<dbReference type="EMBL" id="JAFBEC010000015">
    <property type="protein sequence ID" value="MBM7634686.1"/>
    <property type="molecule type" value="Genomic_DNA"/>
</dbReference>
<dbReference type="CDD" id="cd10912">
    <property type="entry name" value="PIN_YacP-like"/>
    <property type="match status" value="1"/>
</dbReference>
<reference evidence="1 2" key="1">
    <citation type="submission" date="2021-01" db="EMBL/GenBank/DDBJ databases">
        <title>Genomic Encyclopedia of Type Strains, Phase IV (KMG-IV): sequencing the most valuable type-strain genomes for metagenomic binning, comparative biology and taxonomic classification.</title>
        <authorList>
            <person name="Goeker M."/>
        </authorList>
    </citation>
    <scope>NUCLEOTIDE SEQUENCE [LARGE SCALE GENOMIC DNA]</scope>
    <source>
        <strain evidence="1 2">DSM 25540</strain>
    </source>
</reference>